<evidence type="ECO:0000313" key="2">
    <source>
        <dbReference type="EMBL" id="OGL41058.1"/>
    </source>
</evidence>
<dbReference type="InterPro" id="IPR018841">
    <property type="entry name" value="DUF2442"/>
</dbReference>
<dbReference type="Pfam" id="PF10387">
    <property type="entry name" value="DUF2442"/>
    <property type="match status" value="1"/>
</dbReference>
<gene>
    <name evidence="2" type="ORF">A2042_03195</name>
</gene>
<sequence length="104" mass="11452">MTISAVEIDIPSAVNVTVTEDTLSIDLSDGRTVSVPLAWFPRLAHATVEERNNWRLIGKGHGIHWPDLDEDISVEGLIAGKPSGESQASFKKWLNQRQSRSTIS</sequence>
<accession>A0A1F7RIS2</accession>
<name>A0A1F7RIS2_9BACT</name>
<organism evidence="2 3">
    <name type="scientific">Candidatus Schekmanbacteria bacterium GWA2_38_11</name>
    <dbReference type="NCBI Taxonomy" id="1817876"/>
    <lineage>
        <taxon>Bacteria</taxon>
        <taxon>Candidatus Schekmaniibacteriota</taxon>
    </lineage>
</organism>
<evidence type="ECO:0000256" key="1">
    <source>
        <dbReference type="SAM" id="MobiDB-lite"/>
    </source>
</evidence>
<dbReference type="Gene3D" id="3.30.2020.40">
    <property type="entry name" value="Uncharacterised protein PF10387, DUF2442"/>
    <property type="match status" value="1"/>
</dbReference>
<feature type="region of interest" description="Disordered" evidence="1">
    <location>
        <begin position="80"/>
        <end position="104"/>
    </location>
</feature>
<reference evidence="2 3" key="1">
    <citation type="journal article" date="2016" name="Nat. Commun.">
        <title>Thousands of microbial genomes shed light on interconnected biogeochemical processes in an aquifer system.</title>
        <authorList>
            <person name="Anantharaman K."/>
            <person name="Brown C.T."/>
            <person name="Hug L.A."/>
            <person name="Sharon I."/>
            <person name="Castelle C.J."/>
            <person name="Probst A.J."/>
            <person name="Thomas B.C."/>
            <person name="Singh A."/>
            <person name="Wilkins M.J."/>
            <person name="Karaoz U."/>
            <person name="Brodie E.L."/>
            <person name="Williams K.H."/>
            <person name="Hubbard S.S."/>
            <person name="Banfield J.F."/>
        </authorList>
    </citation>
    <scope>NUCLEOTIDE SEQUENCE [LARGE SCALE GENOMIC DNA]</scope>
</reference>
<evidence type="ECO:0000313" key="3">
    <source>
        <dbReference type="Proteomes" id="UP000178526"/>
    </source>
</evidence>
<proteinExistence type="predicted"/>
<dbReference type="EMBL" id="MGDB01000079">
    <property type="protein sequence ID" value="OGL41058.1"/>
    <property type="molecule type" value="Genomic_DNA"/>
</dbReference>
<dbReference type="Proteomes" id="UP000178526">
    <property type="component" value="Unassembled WGS sequence"/>
</dbReference>
<protein>
    <recommendedName>
        <fullName evidence="4">DUF2442 domain-containing protein</fullName>
    </recommendedName>
</protein>
<comment type="caution">
    <text evidence="2">The sequence shown here is derived from an EMBL/GenBank/DDBJ whole genome shotgun (WGS) entry which is preliminary data.</text>
</comment>
<evidence type="ECO:0008006" key="4">
    <source>
        <dbReference type="Google" id="ProtNLM"/>
    </source>
</evidence>
<dbReference type="AlphaFoldDB" id="A0A1F7RIS2"/>
<feature type="compositionally biased region" description="Polar residues" evidence="1">
    <location>
        <begin position="84"/>
        <end position="104"/>
    </location>
</feature>